<keyword evidence="11 12" id="KW-0472">Membrane</keyword>
<keyword evidence="8" id="KW-0598">Phosphotransferase system</keyword>
<dbReference type="PROSITE" id="PS51104">
    <property type="entry name" value="PTS_EIIC_TYPE_2"/>
    <property type="match status" value="1"/>
</dbReference>
<dbReference type="PANTHER" id="PTHR30181:SF2">
    <property type="entry name" value="PTS SYSTEM MANNITOL-SPECIFIC EIICBA COMPONENT"/>
    <property type="match status" value="1"/>
</dbReference>
<keyword evidence="3" id="KW-0813">Transport</keyword>
<feature type="domain" description="PTS EIIC type-2" evidence="13">
    <location>
        <begin position="27"/>
        <end position="146"/>
    </location>
</feature>
<feature type="transmembrane region" description="Helical" evidence="12">
    <location>
        <begin position="70"/>
        <end position="88"/>
    </location>
</feature>
<keyword evidence="10 12" id="KW-1133">Transmembrane helix</keyword>
<keyword evidence="9 12" id="KW-0812">Transmembrane</keyword>
<dbReference type="EMBL" id="AXCV01000310">
    <property type="protein sequence ID" value="KGO31548.1"/>
    <property type="molecule type" value="Genomic_DNA"/>
</dbReference>
<evidence type="ECO:0000256" key="3">
    <source>
        <dbReference type="ARBA" id="ARBA00022448"/>
    </source>
</evidence>
<evidence type="ECO:0000256" key="10">
    <source>
        <dbReference type="ARBA" id="ARBA00022989"/>
    </source>
</evidence>
<evidence type="ECO:0000313" key="15">
    <source>
        <dbReference type="Proteomes" id="UP000030023"/>
    </source>
</evidence>
<keyword evidence="15" id="KW-1185">Reference proteome</keyword>
<evidence type="ECO:0000256" key="5">
    <source>
        <dbReference type="ARBA" id="ARBA00022553"/>
    </source>
</evidence>
<comment type="caution">
    <text evidence="14">The sequence shown here is derived from an EMBL/GenBank/DDBJ whole genome shotgun (WGS) entry which is preliminary data.</text>
</comment>
<protein>
    <submittedName>
        <fullName evidence="14">PTS mannnose transporter subunit IIA</fullName>
    </submittedName>
</protein>
<dbReference type="Proteomes" id="UP000030023">
    <property type="component" value="Unassembled WGS sequence"/>
</dbReference>
<comment type="subcellular location">
    <subcellularLocation>
        <location evidence="2">Cell membrane</location>
        <topology evidence="2">Multi-pass membrane protein</topology>
    </subcellularLocation>
</comment>
<evidence type="ECO:0000256" key="2">
    <source>
        <dbReference type="ARBA" id="ARBA00004651"/>
    </source>
</evidence>
<evidence type="ECO:0000256" key="7">
    <source>
        <dbReference type="ARBA" id="ARBA00022679"/>
    </source>
</evidence>
<keyword evidence="6" id="KW-0762">Sugar transport</keyword>
<name>A0ABR4XQ24_9LACO</name>
<evidence type="ECO:0000313" key="14">
    <source>
        <dbReference type="EMBL" id="KGO31548.1"/>
    </source>
</evidence>
<evidence type="ECO:0000256" key="4">
    <source>
        <dbReference type="ARBA" id="ARBA00022475"/>
    </source>
</evidence>
<evidence type="ECO:0000256" key="12">
    <source>
        <dbReference type="SAM" id="Phobius"/>
    </source>
</evidence>
<reference evidence="14 15" key="1">
    <citation type="journal article" date="2014" name="Antonie Van Leeuwenhoek">
        <title>Oenococcus alcoholitolerans sp. nov., a lactic acid bacteria isolated from cachaca and ethanol fermentation processes.</title>
        <authorList>
            <person name="Badotti F."/>
            <person name="Moreira A.P."/>
            <person name="Tonon L.A."/>
            <person name="de Lucena B.T."/>
            <person name="Gomes Fde C."/>
            <person name="Kruger R."/>
            <person name="Thompson C.C."/>
            <person name="de Morais M.A.Jr."/>
            <person name="Rosa C.A."/>
            <person name="Thompson F.L."/>
        </authorList>
    </citation>
    <scope>NUCLEOTIDE SEQUENCE [LARGE SCALE GENOMIC DNA]</scope>
    <source>
        <strain evidence="14 15">UFRJ-M7.2.18</strain>
    </source>
</reference>
<gene>
    <name evidence="14" type="ORF">Q757_06565</name>
</gene>
<accession>A0ABR4XQ24</accession>
<evidence type="ECO:0000256" key="8">
    <source>
        <dbReference type="ARBA" id="ARBA00022683"/>
    </source>
</evidence>
<keyword evidence="7" id="KW-0808">Transferase</keyword>
<evidence type="ECO:0000259" key="13">
    <source>
        <dbReference type="PROSITE" id="PS51104"/>
    </source>
</evidence>
<dbReference type="InterPro" id="IPR013014">
    <property type="entry name" value="PTS_EIIC_2"/>
</dbReference>
<evidence type="ECO:0000256" key="9">
    <source>
        <dbReference type="ARBA" id="ARBA00022692"/>
    </source>
</evidence>
<comment type="function">
    <text evidence="1">The phosphoenolpyruvate-dependent sugar phosphotransferase system (sugar PTS), a major carbohydrate active transport system, catalyzes the phosphorylation of incoming sugar substrates concomitantly with their translocation across the cell membrane. The enzyme II CmtAB PTS system is involved in D-mannitol transport.</text>
</comment>
<evidence type="ECO:0000256" key="6">
    <source>
        <dbReference type="ARBA" id="ARBA00022597"/>
    </source>
</evidence>
<feature type="transmembrane region" description="Helical" evidence="12">
    <location>
        <begin position="39"/>
        <end position="58"/>
    </location>
</feature>
<evidence type="ECO:0000256" key="11">
    <source>
        <dbReference type="ARBA" id="ARBA00023136"/>
    </source>
</evidence>
<sequence>MEAKISDSRQIVNSKKNKSVKTNLQKFGTKLSGMIMPNISALIAWGLITAIFMSAGWFPNAHIATLIDPMKNYLIPLLIAYVGGRMVYEERGAVVGAIAVMGVIVGSNIPMFLGAMIMGPLGGWIIKKFDQILNSVLKPVLKCFTI</sequence>
<keyword evidence="5" id="KW-0597">Phosphoprotein</keyword>
<feature type="non-terminal residue" evidence="14">
    <location>
        <position position="146"/>
    </location>
</feature>
<organism evidence="14 15">
    <name type="scientific">Oenococcus alcoholitolerans</name>
    <dbReference type="NCBI Taxonomy" id="931074"/>
    <lineage>
        <taxon>Bacteria</taxon>
        <taxon>Bacillati</taxon>
        <taxon>Bacillota</taxon>
        <taxon>Bacilli</taxon>
        <taxon>Lactobacillales</taxon>
        <taxon>Lactobacillaceae</taxon>
        <taxon>Oenococcus</taxon>
    </lineage>
</organism>
<dbReference type="InterPro" id="IPR050893">
    <property type="entry name" value="Sugar_PTS"/>
</dbReference>
<evidence type="ECO:0000256" key="1">
    <source>
        <dbReference type="ARBA" id="ARBA00002434"/>
    </source>
</evidence>
<feature type="transmembrane region" description="Helical" evidence="12">
    <location>
        <begin position="94"/>
        <end position="118"/>
    </location>
</feature>
<proteinExistence type="predicted"/>
<dbReference type="PANTHER" id="PTHR30181">
    <property type="entry name" value="MANNITOL PERMEASE IIC COMPONENT"/>
    <property type="match status" value="1"/>
</dbReference>
<keyword evidence="4" id="KW-1003">Cell membrane</keyword>